<accession>E0VRC2</accession>
<dbReference type="EnsemblMetazoa" id="PHUM396740-RA">
    <property type="protein sequence ID" value="PHUM396740-PA"/>
    <property type="gene ID" value="PHUM396740"/>
</dbReference>
<reference evidence="1" key="1">
    <citation type="submission" date="2007-04" db="EMBL/GenBank/DDBJ databases">
        <title>Annotation of Pediculus humanus corporis strain USDA.</title>
        <authorList>
            <person name="Kirkness E."/>
            <person name="Hannick L."/>
            <person name="Hass B."/>
            <person name="Bruggner R."/>
            <person name="Lawson D."/>
            <person name="Bidwell S."/>
            <person name="Joardar V."/>
            <person name="Caler E."/>
            <person name="Walenz B."/>
            <person name="Inman J."/>
            <person name="Schobel S."/>
            <person name="Galinsky K."/>
            <person name="Amedeo P."/>
            <person name="Strausberg R."/>
        </authorList>
    </citation>
    <scope>NUCLEOTIDE SEQUENCE</scope>
    <source>
        <strain evidence="1">USDA</strain>
    </source>
</reference>
<dbReference type="GeneID" id="8237728"/>
<gene>
    <name evidence="2" type="primary">8237728</name>
    <name evidence="1" type="ORF">Phum_PHUM396740</name>
</gene>
<evidence type="ECO:0000313" key="2">
    <source>
        <dbReference type="EnsemblMetazoa" id="PHUM396740-PA"/>
    </source>
</evidence>
<reference evidence="1" key="2">
    <citation type="submission" date="2007-04" db="EMBL/GenBank/DDBJ databases">
        <title>The genome of the human body louse.</title>
        <authorList>
            <consortium name="The Human Body Louse Genome Consortium"/>
            <person name="Kirkness E."/>
            <person name="Walenz B."/>
            <person name="Hass B."/>
            <person name="Bruggner R."/>
            <person name="Strausberg R."/>
        </authorList>
    </citation>
    <scope>NUCLEOTIDE SEQUENCE</scope>
    <source>
        <strain evidence="1">USDA</strain>
    </source>
</reference>
<dbReference type="OMA" id="CWTIDEP"/>
<keyword evidence="3" id="KW-1185">Reference proteome</keyword>
<dbReference type="FunCoup" id="E0VRC2">
    <property type="interactions" value="136"/>
</dbReference>
<reference evidence="2" key="3">
    <citation type="submission" date="2020-05" db="UniProtKB">
        <authorList>
            <consortium name="EnsemblMetazoa"/>
        </authorList>
    </citation>
    <scope>IDENTIFICATION</scope>
    <source>
        <strain evidence="2">USDA</strain>
    </source>
</reference>
<dbReference type="Proteomes" id="UP000009046">
    <property type="component" value="Unassembled WGS sequence"/>
</dbReference>
<dbReference type="STRING" id="121224.E0VRC2"/>
<dbReference type="OrthoDB" id="6414280at2759"/>
<proteinExistence type="predicted"/>
<dbReference type="KEGG" id="phu:Phum_PHUM396740"/>
<dbReference type="eggNOG" id="ENOG502SA4K">
    <property type="taxonomic scope" value="Eukaryota"/>
</dbReference>
<sequence length="328" mass="37592">MLKRLHEDQNVFYRIDLWNQKPSFQSLVKETNKQIDNLRNLKNKFKYGDEKKLQADEKHLSFLGFTKNPRLYPKNCWTNTTLPIIITILFAGDKNEGVGFAKNIAHMASNHAALIYTVGLSQSELQVFTPYCNTSQCQIVNFNLNIFPSHVQDDPVKTVKALIIQDALNKAGGILYLDNKFRISNFIEPLIDIKPIGTFVTKQAVTTVTHPNMISYFKSSVDSFLFLPMVDTNRLILWNTLKIHNQIMLPWIQCILTPECVHPIGAQSQGCRFNKRPQYRYSGCHAYDDSALNVILGLVYNFDETNYTFPFSDTYFVLSSTLDNSTLI</sequence>
<protein>
    <submittedName>
        <fullName evidence="1 2">Uncharacterized protein</fullName>
    </submittedName>
</protein>
<dbReference type="CTD" id="8237728"/>
<dbReference type="InParanoid" id="E0VRC2"/>
<dbReference type="EMBL" id="AAZO01004651">
    <property type="status" value="NOT_ANNOTATED_CDS"/>
    <property type="molecule type" value="Genomic_DNA"/>
</dbReference>
<dbReference type="VEuPathDB" id="VectorBase:PHUM396740"/>
<dbReference type="AlphaFoldDB" id="E0VRC2"/>
<organism>
    <name type="scientific">Pediculus humanus subsp. corporis</name>
    <name type="common">Body louse</name>
    <dbReference type="NCBI Taxonomy" id="121224"/>
    <lineage>
        <taxon>Eukaryota</taxon>
        <taxon>Metazoa</taxon>
        <taxon>Ecdysozoa</taxon>
        <taxon>Arthropoda</taxon>
        <taxon>Hexapoda</taxon>
        <taxon>Insecta</taxon>
        <taxon>Pterygota</taxon>
        <taxon>Neoptera</taxon>
        <taxon>Paraneoptera</taxon>
        <taxon>Psocodea</taxon>
        <taxon>Troctomorpha</taxon>
        <taxon>Phthiraptera</taxon>
        <taxon>Anoplura</taxon>
        <taxon>Pediculidae</taxon>
        <taxon>Pediculus</taxon>
    </lineage>
</organism>
<dbReference type="EMBL" id="DS235465">
    <property type="protein sequence ID" value="EEB15928.1"/>
    <property type="molecule type" value="Genomic_DNA"/>
</dbReference>
<evidence type="ECO:0000313" key="1">
    <source>
        <dbReference type="EMBL" id="EEB15928.1"/>
    </source>
</evidence>
<dbReference type="PANTHER" id="PTHR31389">
    <property type="entry name" value="LD39211P"/>
    <property type="match status" value="1"/>
</dbReference>
<name>E0VRC2_PEDHC</name>
<dbReference type="RefSeq" id="XP_002428666.1">
    <property type="nucleotide sequence ID" value="XM_002428621.1"/>
</dbReference>
<dbReference type="HOGENOM" id="CLU_047172_0_0_1"/>
<evidence type="ECO:0000313" key="3">
    <source>
        <dbReference type="Proteomes" id="UP000009046"/>
    </source>
</evidence>
<dbReference type="PANTHER" id="PTHR31389:SF4">
    <property type="entry name" value="LD39211P"/>
    <property type="match status" value="1"/>
</dbReference>